<dbReference type="Gene3D" id="3.40.50.1110">
    <property type="entry name" value="SGNH hydrolase"/>
    <property type="match status" value="1"/>
</dbReference>
<gene>
    <name evidence="2" type="ORF">GENT5_11960</name>
</gene>
<dbReference type="InterPro" id="IPR036514">
    <property type="entry name" value="SGNH_hydro_sf"/>
</dbReference>
<dbReference type="SUPFAM" id="SSF52266">
    <property type="entry name" value="SGNH hydrolase"/>
    <property type="match status" value="1"/>
</dbReference>
<dbReference type="InterPro" id="IPR051532">
    <property type="entry name" value="Ester_Hydrolysis_Enzymes"/>
</dbReference>
<dbReference type="PANTHER" id="PTHR30383">
    <property type="entry name" value="THIOESTERASE 1/PROTEASE 1/LYSOPHOSPHOLIPASE L1"/>
    <property type="match status" value="1"/>
</dbReference>
<proteinExistence type="predicted"/>
<dbReference type="Pfam" id="PF13472">
    <property type="entry name" value="Lipase_GDSL_2"/>
    <property type="match status" value="1"/>
</dbReference>
<dbReference type="InterPro" id="IPR013830">
    <property type="entry name" value="SGNH_hydro"/>
</dbReference>
<reference evidence="2 3" key="2">
    <citation type="journal article" date="2022" name="Microorganisms">
        <title>Complete Genome Sequences of Two Flavobacterium ammonificans Strains and a Flavobacterium ammoniigenes Strain of Ammonifying Bacterioplankton Isolated from Surface River Water.</title>
        <authorList>
            <person name="Suda W."/>
            <person name="Ogata Y."/>
            <person name="Shindo C."/>
            <person name="Watanabe K."/>
        </authorList>
    </citation>
    <scope>NUCLEOTIDE SEQUENCE [LARGE SCALE GENOMIC DNA]</scope>
    <source>
        <strain evidence="2 3">GENT5</strain>
    </source>
</reference>
<feature type="domain" description="SGNH hydrolase-type esterase" evidence="1">
    <location>
        <begin position="36"/>
        <end position="197"/>
    </location>
</feature>
<dbReference type="CDD" id="cd04501">
    <property type="entry name" value="SGNH_hydrolase_like_4"/>
    <property type="match status" value="1"/>
</dbReference>
<keyword evidence="2" id="KW-0808">Transferase</keyword>
<protein>
    <submittedName>
        <fullName evidence="2">Acylneuraminate cytidylyltransferase</fullName>
    </submittedName>
</protein>
<dbReference type="PANTHER" id="PTHR30383:SF5">
    <property type="entry name" value="SGNH HYDROLASE-TYPE ESTERASE DOMAIN-CONTAINING PROTEIN"/>
    <property type="match status" value="1"/>
</dbReference>
<name>A0ABN6KZN7_9FLAO</name>
<sequence>MSETSFAQDWANLAKYETENSQLPPKQSGKKRIVLMGDSITEFWSQIQPDFFTNTSYINRGISGQTTPQMLIRFRPDVLNLHPDVVLILAGVNDIAGNTGPTTLAKIFGNIQSMVELAKANKIKVILCSVLPANNFYWRPNDQAAENIFQLNQMIQTYAKQQHIPYVNYHSAMADAQKGLPKEFSEDGVHPNLKGYQTMQPLLEKAVQDILSK</sequence>
<dbReference type="EMBL" id="AP025184">
    <property type="protein sequence ID" value="BDB54891.1"/>
    <property type="molecule type" value="Genomic_DNA"/>
</dbReference>
<accession>A0ABN6KZN7</accession>
<keyword evidence="3" id="KW-1185">Reference proteome</keyword>
<evidence type="ECO:0000259" key="1">
    <source>
        <dbReference type="Pfam" id="PF13472"/>
    </source>
</evidence>
<evidence type="ECO:0000313" key="2">
    <source>
        <dbReference type="EMBL" id="BDB54891.1"/>
    </source>
</evidence>
<reference evidence="2 3" key="1">
    <citation type="journal article" date="2022" name="Int. J. Syst. Evol. Microbiol.">
        <title>Flavobacterium ammonificans sp. nov. and Flavobacterium ammoniigenes sp. nov., ammonifying bacteria isolated from surface river water.</title>
        <authorList>
            <person name="Watanabe K."/>
            <person name="Kitamura T."/>
            <person name="Ogata Y."/>
            <person name="Shindo C."/>
            <person name="Suda W."/>
        </authorList>
    </citation>
    <scope>NUCLEOTIDE SEQUENCE [LARGE SCALE GENOMIC DNA]</scope>
    <source>
        <strain evidence="2 3">GENT5</strain>
    </source>
</reference>
<evidence type="ECO:0000313" key="3">
    <source>
        <dbReference type="Proteomes" id="UP001319867"/>
    </source>
</evidence>
<organism evidence="2 3">
    <name type="scientific">Flavobacterium ammoniigenes</name>
    <dbReference type="NCBI Taxonomy" id="1751095"/>
    <lineage>
        <taxon>Bacteria</taxon>
        <taxon>Pseudomonadati</taxon>
        <taxon>Bacteroidota</taxon>
        <taxon>Flavobacteriia</taxon>
        <taxon>Flavobacteriales</taxon>
        <taxon>Flavobacteriaceae</taxon>
        <taxon>Flavobacterium</taxon>
    </lineage>
</organism>
<dbReference type="Proteomes" id="UP001319867">
    <property type="component" value="Chromosome"/>
</dbReference>
<keyword evidence="2" id="KW-0548">Nucleotidyltransferase</keyword>
<dbReference type="GO" id="GO:0016779">
    <property type="term" value="F:nucleotidyltransferase activity"/>
    <property type="evidence" value="ECO:0007669"/>
    <property type="project" value="UniProtKB-KW"/>
</dbReference>